<accession>A0A934S8S5</accession>
<dbReference type="AlphaFoldDB" id="A0A934S8S5"/>
<dbReference type="EMBL" id="JAENIJ010000030">
    <property type="protein sequence ID" value="MBK1883903.1"/>
    <property type="molecule type" value="Genomic_DNA"/>
</dbReference>
<reference evidence="1" key="1">
    <citation type="submission" date="2021-01" db="EMBL/GenBank/DDBJ databases">
        <title>Modified the classification status of verrucomicrobia.</title>
        <authorList>
            <person name="Feng X."/>
        </authorList>
    </citation>
    <scope>NUCLEOTIDE SEQUENCE</scope>
    <source>
        <strain evidence="1">KCTC 22041</strain>
    </source>
</reference>
<evidence type="ECO:0000313" key="1">
    <source>
        <dbReference type="EMBL" id="MBK1883903.1"/>
    </source>
</evidence>
<dbReference type="RefSeq" id="WP_200272528.1">
    <property type="nucleotide sequence ID" value="NZ_JAENIJ010000030.1"/>
</dbReference>
<protein>
    <submittedName>
        <fullName evidence="1">Uncharacterized protein</fullName>
    </submittedName>
</protein>
<proteinExistence type="predicted"/>
<keyword evidence="2" id="KW-1185">Reference proteome</keyword>
<dbReference type="Proteomes" id="UP000603141">
    <property type="component" value="Unassembled WGS sequence"/>
</dbReference>
<organism evidence="1 2">
    <name type="scientific">Luteolibacter pohnpeiensis</name>
    <dbReference type="NCBI Taxonomy" id="454153"/>
    <lineage>
        <taxon>Bacteria</taxon>
        <taxon>Pseudomonadati</taxon>
        <taxon>Verrucomicrobiota</taxon>
        <taxon>Verrucomicrobiia</taxon>
        <taxon>Verrucomicrobiales</taxon>
        <taxon>Verrucomicrobiaceae</taxon>
        <taxon>Luteolibacter</taxon>
    </lineage>
</organism>
<comment type="caution">
    <text evidence="1">The sequence shown here is derived from an EMBL/GenBank/DDBJ whole genome shotgun (WGS) entry which is preliminary data.</text>
</comment>
<evidence type="ECO:0000313" key="2">
    <source>
        <dbReference type="Proteomes" id="UP000603141"/>
    </source>
</evidence>
<name>A0A934S8S5_9BACT</name>
<sequence length="192" mass="22008">MLSGFHPPDSLVSLGGMRNIDQWLACEELDEPFTHCIDCKLPLLEISEPWLVNKEYFRDECILEYAICKKCRDRTTDQLSEESKEVVRQFLEQEIDWAKRMKEFMMQHDPAQRFQACIACRKKQEDCTGFSISALFDSEGHLQNGPLPLLVCSDCIGSITGRLSEHSKGVWRRFLDGHFEGPPSDASVPGFF</sequence>
<gene>
    <name evidence="1" type="ORF">JIN85_15905</name>
</gene>